<dbReference type="InterPro" id="IPR045518">
    <property type="entry name" value="2EXR"/>
</dbReference>
<evidence type="ECO:0000259" key="1">
    <source>
        <dbReference type="Pfam" id="PF20150"/>
    </source>
</evidence>
<accession>A0AAN7AQZ9</accession>
<keyword evidence="3" id="KW-1185">Reference proteome</keyword>
<gene>
    <name evidence="2" type="ORF">QBC40DRAFT_316637</name>
</gene>
<evidence type="ECO:0000313" key="3">
    <source>
        <dbReference type="Proteomes" id="UP001303160"/>
    </source>
</evidence>
<dbReference type="EMBL" id="MU864018">
    <property type="protein sequence ID" value="KAK4195277.1"/>
    <property type="molecule type" value="Genomic_DNA"/>
</dbReference>
<feature type="domain" description="2EXR" evidence="1">
    <location>
        <begin position="24"/>
        <end position="109"/>
    </location>
</feature>
<organism evidence="2 3">
    <name type="scientific">Triangularia verruculosa</name>
    <dbReference type="NCBI Taxonomy" id="2587418"/>
    <lineage>
        <taxon>Eukaryota</taxon>
        <taxon>Fungi</taxon>
        <taxon>Dikarya</taxon>
        <taxon>Ascomycota</taxon>
        <taxon>Pezizomycotina</taxon>
        <taxon>Sordariomycetes</taxon>
        <taxon>Sordariomycetidae</taxon>
        <taxon>Sordariales</taxon>
        <taxon>Podosporaceae</taxon>
        <taxon>Triangularia</taxon>
    </lineage>
</organism>
<dbReference type="AlphaFoldDB" id="A0AAN7AQZ9"/>
<dbReference type="Pfam" id="PF20150">
    <property type="entry name" value="2EXR"/>
    <property type="match status" value="1"/>
</dbReference>
<evidence type="ECO:0000313" key="2">
    <source>
        <dbReference type="EMBL" id="KAK4195277.1"/>
    </source>
</evidence>
<reference evidence="2" key="2">
    <citation type="submission" date="2023-05" db="EMBL/GenBank/DDBJ databases">
        <authorList>
            <consortium name="Lawrence Berkeley National Laboratory"/>
            <person name="Steindorff A."/>
            <person name="Hensen N."/>
            <person name="Bonometti L."/>
            <person name="Westerberg I."/>
            <person name="Brannstrom I.O."/>
            <person name="Guillou S."/>
            <person name="Cros-Aarteil S."/>
            <person name="Calhoun S."/>
            <person name="Haridas S."/>
            <person name="Kuo A."/>
            <person name="Mondo S."/>
            <person name="Pangilinan J."/>
            <person name="Riley R."/>
            <person name="Labutti K."/>
            <person name="Andreopoulos B."/>
            <person name="Lipzen A."/>
            <person name="Chen C."/>
            <person name="Yanf M."/>
            <person name="Daum C."/>
            <person name="Ng V."/>
            <person name="Clum A."/>
            <person name="Ohm R."/>
            <person name="Martin F."/>
            <person name="Silar P."/>
            <person name="Natvig D."/>
            <person name="Lalanne C."/>
            <person name="Gautier V."/>
            <person name="Ament-Velasquez S.L."/>
            <person name="Kruys A."/>
            <person name="Hutchinson M.I."/>
            <person name="Powell A.J."/>
            <person name="Barry K."/>
            <person name="Miller A.N."/>
            <person name="Grigoriev I.V."/>
            <person name="Debuchy R."/>
            <person name="Gladieux P."/>
            <person name="Thoren M.H."/>
            <person name="Johannesson H."/>
        </authorList>
    </citation>
    <scope>NUCLEOTIDE SEQUENCE</scope>
    <source>
        <strain evidence="2">CBS 315.58</strain>
    </source>
</reference>
<sequence>MMSGQSKEKEASRPGPLGLQNILTEIRLKIYRLTWEPRVVVVDIPEAHQYPPFKTRYFTDQRSPVTLLLNSEARQETKKHYYQYLFSYRRENGSMKSAFGYVNPHLDTIHLDSTMHARFKPTNLRVIGLDQPLLQITLCALMEPYRVVRIVQLQQIRTIDFWLGRDDRPLDEHGWHIDIARYRLCRTAGGAKTALTTYNMTRWEAQRLPDFMCPEAGCKNRREAWGWKYAANQELTPVACPRSEVDGEDPSYVPLPTFDTLPCSSPACDPTPGNVLHIPCVISHWKDLDARKILTDNRAIIFDRQEIIPSDMSGSSGAETAASGSEWSLLKVIPPTASHKMITNLARRHLEAHAYERRTIEEAAGTSTPVSAADQIKFPVLNLLIALMAGDHNASPTINNAPFTGAENLQGVCLPGYGTHGGGEDHRLDDGLEACEIKGDPYQPFSTGSGAADSEEAGCNCGGTYFVGLEEEGEVMENMLWAFPKQMEAKQKCIVKKVWHCCQGNRR</sequence>
<comment type="caution">
    <text evidence="2">The sequence shown here is derived from an EMBL/GenBank/DDBJ whole genome shotgun (WGS) entry which is preliminary data.</text>
</comment>
<name>A0AAN7AQZ9_9PEZI</name>
<protein>
    <recommendedName>
        <fullName evidence="1">2EXR domain-containing protein</fullName>
    </recommendedName>
</protein>
<proteinExistence type="predicted"/>
<dbReference type="Proteomes" id="UP001303160">
    <property type="component" value="Unassembled WGS sequence"/>
</dbReference>
<reference evidence="2" key="1">
    <citation type="journal article" date="2023" name="Mol. Phylogenet. Evol.">
        <title>Genome-scale phylogeny and comparative genomics of the fungal order Sordariales.</title>
        <authorList>
            <person name="Hensen N."/>
            <person name="Bonometti L."/>
            <person name="Westerberg I."/>
            <person name="Brannstrom I.O."/>
            <person name="Guillou S."/>
            <person name="Cros-Aarteil S."/>
            <person name="Calhoun S."/>
            <person name="Haridas S."/>
            <person name="Kuo A."/>
            <person name="Mondo S."/>
            <person name="Pangilinan J."/>
            <person name="Riley R."/>
            <person name="LaButti K."/>
            <person name="Andreopoulos B."/>
            <person name="Lipzen A."/>
            <person name="Chen C."/>
            <person name="Yan M."/>
            <person name="Daum C."/>
            <person name="Ng V."/>
            <person name="Clum A."/>
            <person name="Steindorff A."/>
            <person name="Ohm R.A."/>
            <person name="Martin F."/>
            <person name="Silar P."/>
            <person name="Natvig D.O."/>
            <person name="Lalanne C."/>
            <person name="Gautier V."/>
            <person name="Ament-Velasquez S.L."/>
            <person name="Kruys A."/>
            <person name="Hutchinson M.I."/>
            <person name="Powell A.J."/>
            <person name="Barry K."/>
            <person name="Miller A.N."/>
            <person name="Grigoriev I.V."/>
            <person name="Debuchy R."/>
            <person name="Gladieux P."/>
            <person name="Hiltunen Thoren M."/>
            <person name="Johannesson H."/>
        </authorList>
    </citation>
    <scope>NUCLEOTIDE SEQUENCE</scope>
    <source>
        <strain evidence="2">CBS 315.58</strain>
    </source>
</reference>